<dbReference type="EMBL" id="JARK01001442">
    <property type="protein sequence ID" value="EYC01550.1"/>
    <property type="molecule type" value="Genomic_DNA"/>
</dbReference>
<proteinExistence type="predicted"/>
<sequence length="74" mass="8724">MGWFYESYNGNLVEVRLLSPVASLRERVWVVSRGHVHRQFRDSLPAVCFYCISGMSPRILPNQRLDNRRRNEGM</sequence>
<evidence type="ECO:0000313" key="1">
    <source>
        <dbReference type="EMBL" id="EYC01550.1"/>
    </source>
</evidence>
<gene>
    <name evidence="1" type="primary">Acey_s0106.g3752</name>
    <name evidence="1" type="ORF">Y032_0106g3752</name>
</gene>
<protein>
    <submittedName>
        <fullName evidence="1">Uncharacterized protein</fullName>
    </submittedName>
</protein>
<keyword evidence="2" id="KW-1185">Reference proteome</keyword>
<evidence type="ECO:0000313" key="2">
    <source>
        <dbReference type="Proteomes" id="UP000024635"/>
    </source>
</evidence>
<name>A0A016TFY9_9BILA</name>
<organism evidence="1 2">
    <name type="scientific">Ancylostoma ceylanicum</name>
    <dbReference type="NCBI Taxonomy" id="53326"/>
    <lineage>
        <taxon>Eukaryota</taxon>
        <taxon>Metazoa</taxon>
        <taxon>Ecdysozoa</taxon>
        <taxon>Nematoda</taxon>
        <taxon>Chromadorea</taxon>
        <taxon>Rhabditida</taxon>
        <taxon>Rhabditina</taxon>
        <taxon>Rhabditomorpha</taxon>
        <taxon>Strongyloidea</taxon>
        <taxon>Ancylostomatidae</taxon>
        <taxon>Ancylostomatinae</taxon>
        <taxon>Ancylostoma</taxon>
    </lineage>
</organism>
<dbReference type="Proteomes" id="UP000024635">
    <property type="component" value="Unassembled WGS sequence"/>
</dbReference>
<accession>A0A016TFY9</accession>
<comment type="caution">
    <text evidence="1">The sequence shown here is derived from an EMBL/GenBank/DDBJ whole genome shotgun (WGS) entry which is preliminary data.</text>
</comment>
<dbReference type="AlphaFoldDB" id="A0A016TFY9"/>
<reference evidence="2" key="1">
    <citation type="journal article" date="2015" name="Nat. Genet.">
        <title>The genome and transcriptome of the zoonotic hookworm Ancylostoma ceylanicum identify infection-specific gene families.</title>
        <authorList>
            <person name="Schwarz E.M."/>
            <person name="Hu Y."/>
            <person name="Antoshechkin I."/>
            <person name="Miller M.M."/>
            <person name="Sternberg P.W."/>
            <person name="Aroian R.V."/>
        </authorList>
    </citation>
    <scope>NUCLEOTIDE SEQUENCE</scope>
    <source>
        <strain evidence="2">HY135</strain>
    </source>
</reference>